<dbReference type="InterPro" id="IPR003660">
    <property type="entry name" value="HAMP_dom"/>
</dbReference>
<dbReference type="Proteomes" id="UP000586722">
    <property type="component" value="Unassembled WGS sequence"/>
</dbReference>
<sequence length="640" mass="67281">MKNVTLSTRIYGLAAILLVLLALLSAVGYSSVRDLAKLSSDMDRFYRAVGQMFLADRDFTGFRLRSNAVFTYARTGDFERTEAQSRQIDEALTQTASLLAGRDEERLVAEIREGLTSYRQRARTLMQQRLEIAEAGATLSGQIKALRADPAASPELLRALDAVALAAGTLSAATQQAGSAALAAAPAASSPAERLARQAAVELEATQAAFVQAAGLSGSESVNTEERAILDKIAAFRQTMQGEITSLSTTVASRTAEVQQLLALLAGGGILAGLVIAVLIARSIIRPLTQMTHAMTRLSEGDGNVVIPGLGSTNEIGRMAGAVNVFKENADKIAAMLKAEETTREIGGVISRAAAGDLTVRVSMDGKAGFLRDIGEQVNRLLDVSHASFRDFGDKARSTALSVGEASMAVSQVADGARVQNASLSQVATAVKEAMLAIREVSDNTRLASEKADNATALVERGLASVEAMGALVDRIAQNSRKVNQITQVIAQIANRTHILSLNAAIEAARAGEHGKGFVVVAQEVGKLAESAGQNANQIAEIVEQASEDSLAGKQAADTVRAAIEGISGEARQTTQMIHASVAAIEQQRASITQIDGTVSDLKSIANSNSAAAEEITATMVQLARLADETRQRIDAFKMA</sequence>
<dbReference type="SMART" id="SM00304">
    <property type="entry name" value="HAMP"/>
    <property type="match status" value="2"/>
</dbReference>
<dbReference type="InterPro" id="IPR004089">
    <property type="entry name" value="MCPsignal_dom"/>
</dbReference>
<comment type="similarity">
    <text evidence="2">Belongs to the methyl-accepting chemotaxis (MCP) protein family.</text>
</comment>
<dbReference type="Gene3D" id="1.10.287.950">
    <property type="entry name" value="Methyl-accepting chemotaxis protein"/>
    <property type="match status" value="1"/>
</dbReference>
<dbReference type="SUPFAM" id="SSF58104">
    <property type="entry name" value="Methyl-accepting chemotaxis protein (MCP) signaling domain"/>
    <property type="match status" value="1"/>
</dbReference>
<dbReference type="RefSeq" id="WP_161677086.1">
    <property type="nucleotide sequence ID" value="NZ_JAABLP010000004.1"/>
</dbReference>
<keyword evidence="1" id="KW-0145">Chemotaxis</keyword>
<evidence type="ECO:0000313" key="3">
    <source>
        <dbReference type="EMBL" id="NBN79944.1"/>
    </source>
</evidence>
<keyword evidence="4" id="KW-1185">Reference proteome</keyword>
<dbReference type="PANTHER" id="PTHR43531:SF11">
    <property type="entry name" value="METHYL-ACCEPTING CHEMOTAXIS PROTEIN 3"/>
    <property type="match status" value="1"/>
</dbReference>
<dbReference type="GO" id="GO:0006935">
    <property type="term" value="P:chemotaxis"/>
    <property type="evidence" value="ECO:0007669"/>
    <property type="project" value="UniProtKB-KW"/>
</dbReference>
<gene>
    <name evidence="3" type="ORF">GWI72_16830</name>
</gene>
<reference evidence="4" key="1">
    <citation type="submission" date="2020-01" db="EMBL/GenBank/DDBJ databases">
        <authorList>
            <person name="Fang Y."/>
            <person name="Sun R."/>
            <person name="Nie L."/>
            <person name="He J."/>
            <person name="Hao L."/>
            <person name="Wang L."/>
            <person name="Su S."/>
            <person name="Lv E."/>
            <person name="Zhang Z."/>
            <person name="Xie R."/>
            <person name="Liu H."/>
        </authorList>
    </citation>
    <scope>NUCLEOTIDE SEQUENCE [LARGE SCALE GENOMIC DNA]</scope>
    <source>
        <strain evidence="4">XCT-53</strain>
    </source>
</reference>
<dbReference type="Gene3D" id="6.10.340.10">
    <property type="match status" value="1"/>
</dbReference>
<protein>
    <submittedName>
        <fullName evidence="3">HAMP domain-containing protein</fullName>
    </submittedName>
</protein>
<dbReference type="GO" id="GO:0007165">
    <property type="term" value="P:signal transduction"/>
    <property type="evidence" value="ECO:0007669"/>
    <property type="project" value="UniProtKB-KW"/>
</dbReference>
<dbReference type="PROSITE" id="PS50111">
    <property type="entry name" value="CHEMOTAXIS_TRANSDUC_2"/>
    <property type="match status" value="1"/>
</dbReference>
<accession>A0A7X5F7M2</accession>
<dbReference type="Pfam" id="PF00015">
    <property type="entry name" value="MCPsignal"/>
    <property type="match status" value="1"/>
</dbReference>
<dbReference type="PROSITE" id="PS50885">
    <property type="entry name" value="HAMP"/>
    <property type="match status" value="2"/>
</dbReference>
<dbReference type="CDD" id="cd06225">
    <property type="entry name" value="HAMP"/>
    <property type="match status" value="1"/>
</dbReference>
<proteinExistence type="inferred from homology"/>
<dbReference type="AlphaFoldDB" id="A0A7X5F7M2"/>
<comment type="caution">
    <text evidence="3">The sequence shown here is derived from an EMBL/GenBank/DDBJ whole genome shotgun (WGS) entry which is preliminary data.</text>
</comment>
<name>A0A7X5F7M2_9HYPH</name>
<dbReference type="GO" id="GO:0004888">
    <property type="term" value="F:transmembrane signaling receptor activity"/>
    <property type="evidence" value="ECO:0007669"/>
    <property type="project" value="TreeGrafter"/>
</dbReference>
<dbReference type="SMART" id="SM00283">
    <property type="entry name" value="MA"/>
    <property type="match status" value="1"/>
</dbReference>
<dbReference type="Pfam" id="PF00672">
    <property type="entry name" value="HAMP"/>
    <property type="match status" value="1"/>
</dbReference>
<organism evidence="3 4">
    <name type="scientific">Pannonibacter tanglangensis</name>
    <dbReference type="NCBI Taxonomy" id="2750084"/>
    <lineage>
        <taxon>Bacteria</taxon>
        <taxon>Pseudomonadati</taxon>
        <taxon>Pseudomonadota</taxon>
        <taxon>Alphaproteobacteria</taxon>
        <taxon>Hyphomicrobiales</taxon>
        <taxon>Stappiaceae</taxon>
        <taxon>Pannonibacter</taxon>
    </lineage>
</organism>
<evidence type="ECO:0000313" key="4">
    <source>
        <dbReference type="Proteomes" id="UP000586722"/>
    </source>
</evidence>
<evidence type="ECO:0000256" key="1">
    <source>
        <dbReference type="ARBA" id="ARBA00022500"/>
    </source>
</evidence>
<dbReference type="InterPro" id="IPR051310">
    <property type="entry name" value="MCP_chemotaxis"/>
</dbReference>
<dbReference type="EMBL" id="JAABLQ010000002">
    <property type="protein sequence ID" value="NBN79944.1"/>
    <property type="molecule type" value="Genomic_DNA"/>
</dbReference>
<dbReference type="GO" id="GO:0005886">
    <property type="term" value="C:plasma membrane"/>
    <property type="evidence" value="ECO:0007669"/>
    <property type="project" value="TreeGrafter"/>
</dbReference>
<dbReference type="PANTHER" id="PTHR43531">
    <property type="entry name" value="PROTEIN ICFG"/>
    <property type="match status" value="1"/>
</dbReference>
<evidence type="ECO:0000256" key="2">
    <source>
        <dbReference type="ARBA" id="ARBA00029447"/>
    </source>
</evidence>